<keyword evidence="4" id="KW-1185">Reference proteome</keyword>
<evidence type="ECO:0000313" key="4">
    <source>
        <dbReference type="Proteomes" id="UP000006238"/>
    </source>
</evidence>
<evidence type="ECO:0000313" key="3">
    <source>
        <dbReference type="EMBL" id="EFF69771.1"/>
    </source>
</evidence>
<dbReference type="Pfam" id="PF07510">
    <property type="entry name" value="GmrSD_C"/>
    <property type="match status" value="1"/>
</dbReference>
<dbReference type="HOGENOM" id="CLU_011736_6_1_9"/>
<accession>D4RWF4</accession>
<proteinExistence type="predicted"/>
<dbReference type="GeneID" id="98918648"/>
<evidence type="ECO:0008006" key="5">
    <source>
        <dbReference type="Google" id="ProtNLM"/>
    </source>
</evidence>
<evidence type="ECO:0000259" key="2">
    <source>
        <dbReference type="Pfam" id="PF07510"/>
    </source>
</evidence>
<dbReference type="eggNOG" id="COG1479">
    <property type="taxonomic scope" value="Bacteria"/>
</dbReference>
<feature type="domain" description="GmrSD restriction endonucleases C-terminal" evidence="2">
    <location>
        <begin position="448"/>
        <end position="600"/>
    </location>
</feature>
<dbReference type="AlphaFoldDB" id="D4RWF4"/>
<dbReference type="InterPro" id="IPR004919">
    <property type="entry name" value="GmrSD_N"/>
</dbReference>
<dbReference type="PANTHER" id="PTHR35149">
    <property type="entry name" value="SLL5132 PROTEIN"/>
    <property type="match status" value="1"/>
</dbReference>
<dbReference type="InterPro" id="IPR011089">
    <property type="entry name" value="GmrSD_C"/>
</dbReference>
<organism evidence="3 4">
    <name type="scientific">Eshraghiella crossota DSM 2876</name>
    <dbReference type="NCBI Taxonomy" id="511680"/>
    <lineage>
        <taxon>Bacteria</taxon>
        <taxon>Bacillati</taxon>
        <taxon>Bacillota</taxon>
        <taxon>Clostridia</taxon>
        <taxon>Lachnospirales</taxon>
        <taxon>Lachnospiraceae</taxon>
        <taxon>Eshraghiella</taxon>
    </lineage>
</organism>
<dbReference type="EMBL" id="ABWN01000017">
    <property type="protein sequence ID" value="EFF69771.1"/>
    <property type="molecule type" value="Genomic_DNA"/>
</dbReference>
<dbReference type="RefSeq" id="WP_005600989.1">
    <property type="nucleotide sequence ID" value="NZ_GG663519.1"/>
</dbReference>
<protein>
    <recommendedName>
        <fullName evidence="5">DUF262 domain-containing protein</fullName>
    </recommendedName>
</protein>
<feature type="domain" description="GmrSD restriction endonucleases N-terminal" evidence="1">
    <location>
        <begin position="14"/>
        <end position="240"/>
    </location>
</feature>
<gene>
    <name evidence="3" type="ORF">BUTYVIB_00285</name>
</gene>
<reference evidence="3 4" key="1">
    <citation type="submission" date="2010-02" db="EMBL/GenBank/DDBJ databases">
        <authorList>
            <person name="Weinstock G."/>
            <person name="Sodergren E."/>
            <person name="Clifton S."/>
            <person name="Fulton L."/>
            <person name="Fulton B."/>
            <person name="Courtney L."/>
            <person name="Fronick C."/>
            <person name="Harrison M."/>
            <person name="Strong C."/>
            <person name="Farmer C."/>
            <person name="Delahaunty K."/>
            <person name="Markovic C."/>
            <person name="Hall O."/>
            <person name="Minx P."/>
            <person name="Tomlinson C."/>
            <person name="Mitreva M."/>
            <person name="Nelson J."/>
            <person name="Hou S."/>
            <person name="Wollam A."/>
            <person name="Pepin K.H."/>
            <person name="Johnson M."/>
            <person name="Bhonagiri V."/>
            <person name="Zhang X."/>
            <person name="Suruliraj S."/>
            <person name="Warren W."/>
            <person name="Chinwalla A."/>
            <person name="Mardis E.R."/>
            <person name="Wilson R.K."/>
        </authorList>
    </citation>
    <scope>NUCLEOTIDE SEQUENCE [LARGE SCALE GENOMIC DNA]</scope>
    <source>
        <strain evidence="3 4">DSM 2876</strain>
    </source>
</reference>
<dbReference type="Pfam" id="PF03235">
    <property type="entry name" value="GmrSD_N"/>
    <property type="match status" value="1"/>
</dbReference>
<evidence type="ECO:0000259" key="1">
    <source>
        <dbReference type="Pfam" id="PF03235"/>
    </source>
</evidence>
<sequence length="609" mass="70390">MNINNINVNKYPISQILDPESKTIYEIPKYQREYIWGTKQWEELFNDLMENGAGYFLGSIICINTTQDTLNNPKFEVVDGQQRLTTLSLLLAALYVTLDDNRDSLDEDQQSDILQLKRKLVIKKTQSEIRIVPQVQHKNLEDYMGLLADKKIIAPHQTPKFAGNRRIFQGYNYFKRHIDRELEASNNKVATMFEILEKVNTAILVMIEVSNHSDAYTLFESLNDRGTPLTSLDLIKNLLLARLDITDSDNLDYYFDRWTQIMDALGDDDSARERFFRQNYNAFRKDMNVPFLVQGDDRLYPLGTIATRSTMLDIYEKIVVKDPSKFLDDIYENAQIYSRIILQNTDNLTATVKEAYLDLQRVGGVPSYLFLLYLDKKKDALGIDEALYVKIIRFLITFFVRRNMTDVPPTRDVTRLFMAFIEEMEKQSYTGESIYTKLREKLIAVSADDAVFEEKLRGPVYKENTGATRFILCMIAKQSMTAESQKNLWEKNGSNQYIWTIEHIFPEGKNIPDVWVDMIASGDRDKANEYLEEYAHTFGNLTITGYNSSLGNKSFKEKKERKDSNGNPIGYLNGLNLNADLVNTDNWTVDQIKARTNKLVSEILALFTL</sequence>
<dbReference type="Proteomes" id="UP000006238">
    <property type="component" value="Unassembled WGS sequence"/>
</dbReference>
<dbReference type="PANTHER" id="PTHR35149:SF2">
    <property type="entry name" value="DUF262 DOMAIN-CONTAINING PROTEIN"/>
    <property type="match status" value="1"/>
</dbReference>
<comment type="caution">
    <text evidence="3">The sequence shown here is derived from an EMBL/GenBank/DDBJ whole genome shotgun (WGS) entry which is preliminary data.</text>
</comment>
<name>D4RWF4_9FIRM</name>